<organism evidence="3 4">
    <name type="scientific">Pontibacter amylolyticus</name>
    <dbReference type="NCBI Taxonomy" id="1424080"/>
    <lineage>
        <taxon>Bacteria</taxon>
        <taxon>Pseudomonadati</taxon>
        <taxon>Bacteroidota</taxon>
        <taxon>Cytophagia</taxon>
        <taxon>Cytophagales</taxon>
        <taxon>Hymenobacteraceae</taxon>
        <taxon>Pontibacter</taxon>
    </lineage>
</organism>
<gene>
    <name evidence="3" type="ORF">GCM10011323_23920</name>
</gene>
<feature type="signal peptide" evidence="2">
    <location>
        <begin position="1"/>
        <end position="20"/>
    </location>
</feature>
<name>A0ABQ1W953_9BACT</name>
<dbReference type="EMBL" id="BMFP01000004">
    <property type="protein sequence ID" value="GGG19000.1"/>
    <property type="molecule type" value="Genomic_DNA"/>
</dbReference>
<dbReference type="Proteomes" id="UP000634043">
    <property type="component" value="Unassembled WGS sequence"/>
</dbReference>
<dbReference type="RefSeq" id="WP_188501736.1">
    <property type="nucleotide sequence ID" value="NZ_BMFP01000004.1"/>
</dbReference>
<feature type="chain" id="PRO_5046416037" description="RHS repeat protein" evidence="2">
    <location>
        <begin position="21"/>
        <end position="1075"/>
    </location>
</feature>
<sequence length="1075" mass="122024">MKTKLVKLLLLFLITVTGHAQNIQDEETAKAQFGIHVQGKLPNLQSPNAAGLGLYGEVPVSHFTGVPNIQIPIYSLNEGHIQLPITLSYHASGVRPDAHPGWVGMGWSLMVGGVITRTVNDVNDEYHSTNAKYPYYRDNVGYYYTHGVLKGDNWNSLDNMEAIAKDPEKVYRDTEPDEFSFNFLHYSGKFYLNHDGKWQVRCDQPVKVKLHETVPLLNVPFKPPVHSFHNSYEYPQTFGGFTITAEDGTEYIFGGTEEAIEYSMDFFDQKYGTWVANAWYLTKIRKNGREINLKYERDNFINQLLLTYNINLSTKEEKPDKIFDLTSSCMGWGSPIKSYDGKLIAPVYLSVVEGGTGKLIFERSVSHELRYNDQIYVDQFEERKRLNGGVETADYFFPVLMTGDISKGEQDYELNKYLESLDKLQWKKLDRIKLIKDGESLREFLFTYNNSTQAKPEERLTLLSFTEIGRSGAAKPGYSFRYHHVDKPLPPYLAGQVDHWGFYNERNQNFNKLDEYYDSRASSNIPSVFLRGTLSKIIYPTGGETTFEFEQHAYGKQLSEDRSQVQNTDNGYPGEAGGLRIKKITNTSPESPNGNLVTEYFYVSGYTNASEANALGSSGILGGQSKYYFVDYRLKSYNEANTWYVRSFFSSQSQLPVSANSQGSHIGYSEVIEKRADGSYSQYLFTNFDFDNRLDEVTPLNQTLQPLARSPYKPYTSLEEERGKLRVKKDFTDTDVLVRAKEIEYVALNKSNEFVRSLKAALIAPCGGIGIIEGTPYRFYTYSYLPIRETETVFDANGLRPITTVKNYTYNNHRLLTKQSFTDSKGSIRQTEYTYPVDYAVGDLATADERVHAIKKMQDLNMVASTIEETQWEITNGAKALLGANLHLYRDFGTEQGGVQLEQLQRISTLAPVPQAGFVRAGVDLNSAFVKDQRYQAEVTIGGYNRQGNLLMITKEHSAPISYLWGYNYTYPIAEVRNATFDQVKNALGGEEAVSVLAGSATLSEEQLASLKRLSEQLPDAMISIYTYDPLVGMTSLTDMNGKSAFYEYDSFGRLWLVRDLEGNILKAYEYNYRR</sequence>
<evidence type="ECO:0000256" key="2">
    <source>
        <dbReference type="SAM" id="SignalP"/>
    </source>
</evidence>
<feature type="region of interest" description="Disordered" evidence="1">
    <location>
        <begin position="559"/>
        <end position="578"/>
    </location>
</feature>
<accession>A0ABQ1W953</accession>
<evidence type="ECO:0000256" key="1">
    <source>
        <dbReference type="SAM" id="MobiDB-lite"/>
    </source>
</evidence>
<evidence type="ECO:0000313" key="3">
    <source>
        <dbReference type="EMBL" id="GGG19000.1"/>
    </source>
</evidence>
<protein>
    <recommendedName>
        <fullName evidence="5">RHS repeat protein</fullName>
    </recommendedName>
</protein>
<reference evidence="4" key="1">
    <citation type="journal article" date="2019" name="Int. J. Syst. Evol. Microbiol.">
        <title>The Global Catalogue of Microorganisms (GCM) 10K type strain sequencing project: providing services to taxonomists for standard genome sequencing and annotation.</title>
        <authorList>
            <consortium name="The Broad Institute Genomics Platform"/>
            <consortium name="The Broad Institute Genome Sequencing Center for Infectious Disease"/>
            <person name="Wu L."/>
            <person name="Ma J."/>
        </authorList>
    </citation>
    <scope>NUCLEOTIDE SEQUENCE [LARGE SCALE GENOMIC DNA]</scope>
    <source>
        <strain evidence="4">CGMCC 1.12749</strain>
    </source>
</reference>
<keyword evidence="4" id="KW-1185">Reference proteome</keyword>
<evidence type="ECO:0008006" key="5">
    <source>
        <dbReference type="Google" id="ProtNLM"/>
    </source>
</evidence>
<comment type="caution">
    <text evidence="3">The sequence shown here is derived from an EMBL/GenBank/DDBJ whole genome shotgun (WGS) entry which is preliminary data.</text>
</comment>
<keyword evidence="2" id="KW-0732">Signal</keyword>
<evidence type="ECO:0000313" key="4">
    <source>
        <dbReference type="Proteomes" id="UP000634043"/>
    </source>
</evidence>
<proteinExistence type="predicted"/>